<evidence type="ECO:0000313" key="5">
    <source>
        <dbReference type="Proteomes" id="UP000283530"/>
    </source>
</evidence>
<dbReference type="Proteomes" id="UP000283530">
    <property type="component" value="Unassembled WGS sequence"/>
</dbReference>
<feature type="domain" description="DUF2828" evidence="2">
    <location>
        <begin position="732"/>
        <end position="1014"/>
    </location>
</feature>
<feature type="region of interest" description="Disordered" evidence="1">
    <location>
        <begin position="218"/>
        <end position="240"/>
    </location>
</feature>
<gene>
    <name evidence="4" type="ORF">CKAN_00738600</name>
</gene>
<dbReference type="InterPro" id="IPR058580">
    <property type="entry name" value="DUF2828"/>
</dbReference>
<organism evidence="4 5">
    <name type="scientific">Cinnamomum micranthum f. kanehirae</name>
    <dbReference type="NCBI Taxonomy" id="337451"/>
    <lineage>
        <taxon>Eukaryota</taxon>
        <taxon>Viridiplantae</taxon>
        <taxon>Streptophyta</taxon>
        <taxon>Embryophyta</taxon>
        <taxon>Tracheophyta</taxon>
        <taxon>Spermatophyta</taxon>
        <taxon>Magnoliopsida</taxon>
        <taxon>Magnoliidae</taxon>
        <taxon>Laurales</taxon>
        <taxon>Lauraceae</taxon>
        <taxon>Cinnamomum</taxon>
    </lineage>
</organism>
<dbReference type="InterPro" id="IPR036465">
    <property type="entry name" value="vWFA_dom_sf"/>
</dbReference>
<proteinExistence type="predicted"/>
<feature type="compositionally biased region" description="Basic and acidic residues" evidence="1">
    <location>
        <begin position="228"/>
        <end position="240"/>
    </location>
</feature>
<accession>A0A443NJZ3</accession>
<dbReference type="PANTHER" id="PTHR31373:SF27">
    <property type="entry name" value="TROVE DOMAIN-CONTAINING PROTEIN"/>
    <property type="match status" value="1"/>
</dbReference>
<feature type="domain" description="DUF2828" evidence="2">
    <location>
        <begin position="101"/>
        <end position="464"/>
    </location>
</feature>
<name>A0A443NJZ3_9MAGN</name>
<evidence type="ECO:0000313" key="4">
    <source>
        <dbReference type="EMBL" id="RWR78834.1"/>
    </source>
</evidence>
<dbReference type="Pfam" id="PF25043">
    <property type="entry name" value="DUF7788"/>
    <property type="match status" value="2"/>
</dbReference>
<evidence type="ECO:0000259" key="3">
    <source>
        <dbReference type="Pfam" id="PF25043"/>
    </source>
</evidence>
<dbReference type="PANTHER" id="PTHR31373">
    <property type="entry name" value="OS06G0652100 PROTEIN"/>
    <property type="match status" value="1"/>
</dbReference>
<feature type="domain" description="DUF7788" evidence="3">
    <location>
        <begin position="478"/>
        <end position="661"/>
    </location>
</feature>
<feature type="domain" description="DUF2828" evidence="2">
    <location>
        <begin position="1382"/>
        <end position="1491"/>
    </location>
</feature>
<protein>
    <submittedName>
        <fullName evidence="4">Uncharacterized protein</fullName>
    </submittedName>
</protein>
<evidence type="ECO:0000256" key="1">
    <source>
        <dbReference type="SAM" id="MobiDB-lite"/>
    </source>
</evidence>
<reference evidence="4 5" key="1">
    <citation type="journal article" date="2019" name="Nat. Plants">
        <title>Stout camphor tree genome fills gaps in understanding of flowering plant genome evolution.</title>
        <authorList>
            <person name="Chaw S.M."/>
            <person name="Liu Y.C."/>
            <person name="Wu Y.W."/>
            <person name="Wang H.Y."/>
            <person name="Lin C.I."/>
            <person name="Wu C.S."/>
            <person name="Ke H.M."/>
            <person name="Chang L.Y."/>
            <person name="Hsu C.Y."/>
            <person name="Yang H.T."/>
            <person name="Sudianto E."/>
            <person name="Hsu M.H."/>
            <person name="Wu K.P."/>
            <person name="Wang L.N."/>
            <person name="Leebens-Mack J.H."/>
            <person name="Tsai I.J."/>
        </authorList>
    </citation>
    <scope>NUCLEOTIDE SEQUENCE [LARGE SCALE GENOMIC DNA]</scope>
    <source>
        <strain evidence="5">cv. Chaw 1501</strain>
        <tissue evidence="4">Young leaves</tissue>
    </source>
</reference>
<sequence>MVAAAGNPPPLATGTSQNMNFLSPFRTIVGRILSTASKYPKKIFSCSPSEYITMPPPIDPLPSPITSQNLLPFPARKPSSPFRDDALNALFKERMRYKRLTRNLSPTSFQSSGNPCMDFFFYAMPYTALENVTELLRRAWAHDPLTTLKLICQLRRVGDAGKSDKEGFYTAVFWLHQNHPKTLALNVGRFAQFGYMKDLPEILFRLLAGADGLEDNRRDRRSRRRKALNRERVRTGSREEEMEKARELRKNRRAEMAKRVLERYYSDSNYRFLHDKISDFFAESLKSDIGFLNLGEFKKIGLAAKWCPSLYSSFDRSTLLCETIAKRVFPRESDPSYSEIEEAHYSYRVRDRLRKEILVPLRKSLKLPEVYMSSNRWGELPYERVPTLALNTYKKLFKKHDDKRFSRFVEAVRRRREILTSRSLLPHEIISFQIEYPYHDRDSEKVREWQWNRMVEDLSKKGKLRNMLSICTPFLCMKPKGVSIALGLLTSELSEEPWRGNVINLSVNPQLHRIQGETLQEKIKFMEDMESNCEIDFLKVFDRILDVAVAAKLEEEKMVKRMFVLCDLDFNEASANSWDADYASIKRKYKEKGYGSSVPDIVFWNLTDSRLTQFSNSSPMPRREKGVTLLRGFSKDLWNIFLDNDGVVNPEEVMEAAIAGEEYQKLRPCPPIFSGPPEIHPLPSPAPAIKPPSILSPFIDAMTALFKINNNKLVLEEEEAVPKPKPPMWPMENVSPYFQSSGNPCLDFFNMLQYSPPETVRELLRRAWAHNPVNTLKLILDRRNQVIELDKEVCYTVVLWLHQNHPKTLALNVRWFAQVGYMEYLLDILLREVAPPDVLKMEKEESVLRIEKEESESFYYLSKLAWKRISAEKERLRPELATRAVERYNSDSNYRFLYDKISDFLAESLKINIWFLDWGHIWKISERAAQWCPSLDSLLDYSTLLCESIAKRVFPRESDPSYAQMDEAHYSYIVRERLGKEVLDPLLHVYVPIAPMQTSSPPKHSKVPERVPSVEVLLPHEILSFLRGNNINELRELQWKRMVKNLSKKGKLSNCLSVCDVSVSMNGTPMEVCVALGLLVSQLSEEPWRRNVLNFSENPELHRIEGKTLQEKVEFIKRMQWGLNIDFQKVFDRILDVAVASRLEEKKMVKRVFVFTDMGFGEASKNSWETDYHAIQRKYEEKGYGSSVPEIVFWNLNRFNIMPPVAGREKGVLLVSGFSENLLNIFLDNGGVVNPEEVMEEALAREVKPPSILSPFIDAMTAIFKIINNNLVLEEEEAVPKPKPLMWSMENVSPYFQSSENPSGFLQHVAIHPTRDGEGAATACLGPQPSHHTQKLILHRKRPAPCFDMEVFYMVVFWLHQNHPETLALNVREVGRKRILAEKERLRPELARRAVESYNSDSNYRFPYDKISDFLVESLKIDIWLLDSGEFWKISGSAAAWCPWPSLNSLLDYSTLLCESIAKGVFPRESDPSYAEMEEAHYSYIVRERLGNLLPWLRPREFLHRYRIDEDKVPERVPDGTRALLPHEILSFLQGNKRAQGVAMEENGCEFVQKGETE</sequence>
<evidence type="ECO:0000259" key="2">
    <source>
        <dbReference type="Pfam" id="PF11443"/>
    </source>
</evidence>
<keyword evidence="5" id="KW-1185">Reference proteome</keyword>
<feature type="domain" description="DUF7788" evidence="3">
    <location>
        <begin position="1054"/>
        <end position="1241"/>
    </location>
</feature>
<dbReference type="InterPro" id="IPR011205">
    <property type="entry name" value="UCP015417_vWA"/>
</dbReference>
<dbReference type="OrthoDB" id="1149618at2759"/>
<comment type="caution">
    <text evidence="4">The sequence shown here is derived from an EMBL/GenBank/DDBJ whole genome shotgun (WGS) entry which is preliminary data.</text>
</comment>
<dbReference type="EMBL" id="QPKB01000003">
    <property type="protein sequence ID" value="RWR78834.1"/>
    <property type="molecule type" value="Genomic_DNA"/>
</dbReference>
<dbReference type="InterPro" id="IPR056690">
    <property type="entry name" value="DUF7788"/>
</dbReference>
<dbReference type="Gene3D" id="3.40.50.410">
    <property type="entry name" value="von Willebrand factor, type A domain"/>
    <property type="match status" value="1"/>
</dbReference>
<dbReference type="Pfam" id="PF11443">
    <property type="entry name" value="DUF2828"/>
    <property type="match status" value="3"/>
</dbReference>